<dbReference type="InterPro" id="IPR036388">
    <property type="entry name" value="WH-like_DNA-bd_sf"/>
</dbReference>
<dbReference type="PANTHER" id="PTHR37318">
    <property type="entry name" value="BSL7504 PROTEIN"/>
    <property type="match status" value="1"/>
</dbReference>
<organism evidence="2 3">
    <name type="scientific">Candidatus Marsarchaeota G1 archaeon OSP_D</name>
    <dbReference type="NCBI Taxonomy" id="1978155"/>
    <lineage>
        <taxon>Archaea</taxon>
        <taxon>Candidatus Marsarchaeota</taxon>
        <taxon>Candidatus Marsarchaeota group 1</taxon>
    </lineage>
</organism>
<dbReference type="InterPro" id="IPR027395">
    <property type="entry name" value="WH_DNA-bd_dom"/>
</dbReference>
<dbReference type="InterPro" id="IPR036390">
    <property type="entry name" value="WH_DNA-bd_sf"/>
</dbReference>
<reference evidence="2 3" key="1">
    <citation type="submission" date="2017-04" db="EMBL/GenBank/DDBJ databases">
        <title>Novel microbial lineages endemic to geothermal iron-oxide mats fill important gaps in the evolutionary history of Archaea.</title>
        <authorList>
            <person name="Jay Z.J."/>
            <person name="Beam J.P."/>
            <person name="Dlakic M."/>
            <person name="Rusch D.B."/>
            <person name="Kozubal M.A."/>
            <person name="Inskeep W.P."/>
        </authorList>
    </citation>
    <scope>NUCLEOTIDE SEQUENCE [LARGE SCALE GENOMIC DNA]</scope>
    <source>
        <strain evidence="2">OSP_D</strain>
    </source>
</reference>
<accession>A0A2R6A7D2</accession>
<evidence type="ECO:0000313" key="3">
    <source>
        <dbReference type="Proteomes" id="UP000240880"/>
    </source>
</evidence>
<sequence>MFTTLCFLRTPFRQFLGASQHLSGFSPRFTRSTKRQKSWCSLSDELATQAIKEFAEFLEDSTLKSSVRLLIVISLALNKRLSFSDLLKLTGIGKGSLSNHLERLSARGYLRTRVVLTLNGPRTIAEITQKGMQIYQKYLKLMEKIRSLKENPSQGAP</sequence>
<comment type="caution">
    <text evidence="2">The sequence shown here is derived from an EMBL/GenBank/DDBJ whole genome shotgun (WGS) entry which is preliminary data.</text>
</comment>
<gene>
    <name evidence="2" type="ORF">B9Q01_08640</name>
</gene>
<dbReference type="EMBL" id="NEXC01000089">
    <property type="protein sequence ID" value="PSN82238.1"/>
    <property type="molecule type" value="Genomic_DNA"/>
</dbReference>
<feature type="domain" description="Winged helix DNA-binding" evidence="1">
    <location>
        <begin position="67"/>
        <end position="145"/>
    </location>
</feature>
<evidence type="ECO:0000259" key="1">
    <source>
        <dbReference type="Pfam" id="PF13601"/>
    </source>
</evidence>
<name>A0A2R6A7D2_9ARCH</name>
<protein>
    <recommendedName>
        <fullName evidence="1">Winged helix DNA-binding domain-containing protein</fullName>
    </recommendedName>
</protein>
<dbReference type="InterPro" id="IPR011991">
    <property type="entry name" value="ArsR-like_HTH"/>
</dbReference>
<dbReference type="Proteomes" id="UP000240880">
    <property type="component" value="Unassembled WGS sequence"/>
</dbReference>
<dbReference type="AlphaFoldDB" id="A0A2R6A7D2"/>
<dbReference type="PANTHER" id="PTHR37318:SF1">
    <property type="entry name" value="BSL7504 PROTEIN"/>
    <property type="match status" value="1"/>
</dbReference>
<dbReference type="SUPFAM" id="SSF46785">
    <property type="entry name" value="Winged helix' DNA-binding domain"/>
    <property type="match status" value="1"/>
</dbReference>
<dbReference type="Pfam" id="PF13601">
    <property type="entry name" value="HTH_34"/>
    <property type="match status" value="1"/>
</dbReference>
<evidence type="ECO:0000313" key="2">
    <source>
        <dbReference type="EMBL" id="PSN82238.1"/>
    </source>
</evidence>
<proteinExistence type="predicted"/>
<dbReference type="CDD" id="cd00090">
    <property type="entry name" value="HTH_ARSR"/>
    <property type="match status" value="1"/>
</dbReference>
<dbReference type="Gene3D" id="1.10.10.10">
    <property type="entry name" value="Winged helix-like DNA-binding domain superfamily/Winged helix DNA-binding domain"/>
    <property type="match status" value="1"/>
</dbReference>